<reference evidence="2 3" key="1">
    <citation type="journal article" date="2013" name="Int. J. Syst. Evol. Microbiol.">
        <title>Roseomonas aerophila sp. nov., isolated from air.</title>
        <authorList>
            <person name="Kim S.J."/>
            <person name="Weon H.Y."/>
            <person name="Ahn J.H."/>
            <person name="Hong S.B."/>
            <person name="Seok S.J."/>
            <person name="Whang K.S."/>
            <person name="Kwon S.W."/>
        </authorList>
    </citation>
    <scope>NUCLEOTIDE SEQUENCE [LARGE SCALE GENOMIC DNA]</scope>
    <source>
        <strain evidence="2 3">NBRC 108923</strain>
    </source>
</reference>
<evidence type="ECO:0000313" key="2">
    <source>
        <dbReference type="EMBL" id="MBC9205213.1"/>
    </source>
</evidence>
<sequence length="413" mass="44085">MGEGNGRLQSVLSGIRVLDFSRIFAGPAATQILGDLGADIIKIEEPGHGDDARTFGVTAEAMRDFGASPSFLALNRNKRSMVLDLRQQAARDVAVAMAARCDVLIHNFRPGGMDKFGLGYEALRAANPRLVYCEFSAYGDRGPLSHLGANDVALQAHSGLMSITGEADRPAVRSGTAVVDLHASMGLVSAILAALLHRERTGQGQRVETSLLRSGAHLMNYFYTEYWQDGTVRGRMGTANHLSVPNQAFPATDGSVIIISPADDMWRRLTVALDAPHLDRAEFKTAFDRRRNRDTLITELTAVTSRMSCAELVQRLGAAKVNVSKVNSVGEAADDPQLAAIGAVVEQQVGGRMVKSVAAPFAMSETPTKASRPPPRHGEHTDELLREFGYGAEAISALRAGGALGAVPSQAAE</sequence>
<dbReference type="Pfam" id="PF02515">
    <property type="entry name" value="CoA_transf_3"/>
    <property type="match status" value="1"/>
</dbReference>
<dbReference type="InterPro" id="IPR023606">
    <property type="entry name" value="CoA-Trfase_III_dom_1_sf"/>
</dbReference>
<dbReference type="Gene3D" id="3.40.50.10540">
    <property type="entry name" value="Crotonobetainyl-coa:carnitine coa-transferase, domain 1"/>
    <property type="match status" value="1"/>
</dbReference>
<dbReference type="RefSeq" id="WP_187782399.1">
    <property type="nucleotide sequence ID" value="NZ_JACTVA010000001.1"/>
</dbReference>
<dbReference type="PANTHER" id="PTHR48207:SF4">
    <property type="entry name" value="BLL6097 PROTEIN"/>
    <property type="match status" value="1"/>
</dbReference>
<dbReference type="SUPFAM" id="SSF89796">
    <property type="entry name" value="CoA-transferase family III (CaiB/BaiF)"/>
    <property type="match status" value="1"/>
</dbReference>
<accession>A0ABR7RFV4</accession>
<name>A0ABR7RFV4_9PROT</name>
<keyword evidence="1 2" id="KW-0808">Transferase</keyword>
<dbReference type="InterPro" id="IPR044855">
    <property type="entry name" value="CoA-Trfase_III_dom3_sf"/>
</dbReference>
<dbReference type="Proteomes" id="UP000626026">
    <property type="component" value="Unassembled WGS sequence"/>
</dbReference>
<gene>
    <name evidence="2" type="ORF">IBL26_00080</name>
</gene>
<keyword evidence="3" id="KW-1185">Reference proteome</keyword>
<dbReference type="InterPro" id="IPR050483">
    <property type="entry name" value="CoA-transferase_III_domain"/>
</dbReference>
<protein>
    <submittedName>
        <fullName evidence="2">CoA transferase</fullName>
    </submittedName>
</protein>
<evidence type="ECO:0000313" key="3">
    <source>
        <dbReference type="Proteomes" id="UP000626026"/>
    </source>
</evidence>
<evidence type="ECO:0000256" key="1">
    <source>
        <dbReference type="ARBA" id="ARBA00022679"/>
    </source>
</evidence>
<dbReference type="PANTHER" id="PTHR48207">
    <property type="entry name" value="SUCCINATE--HYDROXYMETHYLGLUTARATE COA-TRANSFERASE"/>
    <property type="match status" value="1"/>
</dbReference>
<dbReference type="Gene3D" id="3.30.1540.10">
    <property type="entry name" value="formyl-coa transferase, domain 3"/>
    <property type="match status" value="1"/>
</dbReference>
<dbReference type="EMBL" id="JACTVA010000001">
    <property type="protein sequence ID" value="MBC9205213.1"/>
    <property type="molecule type" value="Genomic_DNA"/>
</dbReference>
<comment type="caution">
    <text evidence="2">The sequence shown here is derived from an EMBL/GenBank/DDBJ whole genome shotgun (WGS) entry which is preliminary data.</text>
</comment>
<organism evidence="2 3">
    <name type="scientific">Teichococcus aerophilus</name>
    <dbReference type="NCBI Taxonomy" id="1224513"/>
    <lineage>
        <taxon>Bacteria</taxon>
        <taxon>Pseudomonadati</taxon>
        <taxon>Pseudomonadota</taxon>
        <taxon>Alphaproteobacteria</taxon>
        <taxon>Acetobacterales</taxon>
        <taxon>Roseomonadaceae</taxon>
        <taxon>Roseomonas</taxon>
    </lineage>
</organism>
<proteinExistence type="predicted"/>
<dbReference type="InterPro" id="IPR003673">
    <property type="entry name" value="CoA-Trfase_fam_III"/>
</dbReference>
<dbReference type="GO" id="GO:0016740">
    <property type="term" value="F:transferase activity"/>
    <property type="evidence" value="ECO:0007669"/>
    <property type="project" value="UniProtKB-KW"/>
</dbReference>